<organism evidence="2 3">
    <name type="scientific">Terrabacter tumescens</name>
    <dbReference type="NCBI Taxonomy" id="60443"/>
    <lineage>
        <taxon>Bacteria</taxon>
        <taxon>Bacillati</taxon>
        <taxon>Actinomycetota</taxon>
        <taxon>Actinomycetes</taxon>
        <taxon>Micrococcales</taxon>
        <taxon>Intrasporangiaceae</taxon>
        <taxon>Terrabacter</taxon>
    </lineage>
</organism>
<dbReference type="EMBL" id="BMNZ01000001">
    <property type="protein sequence ID" value="GGM83704.1"/>
    <property type="molecule type" value="Genomic_DNA"/>
</dbReference>
<dbReference type="Gene3D" id="3.30.1540.10">
    <property type="entry name" value="formyl-coa transferase, domain 3"/>
    <property type="match status" value="1"/>
</dbReference>
<feature type="region of interest" description="Disordered" evidence="1">
    <location>
        <begin position="161"/>
        <end position="185"/>
    </location>
</feature>
<evidence type="ECO:0000313" key="3">
    <source>
        <dbReference type="Proteomes" id="UP000623461"/>
    </source>
</evidence>
<name>A0ABQ2HJI2_9MICO</name>
<dbReference type="PANTHER" id="PTHR48228">
    <property type="entry name" value="SUCCINYL-COA--D-CITRAMALATE COA-TRANSFERASE"/>
    <property type="match status" value="1"/>
</dbReference>
<evidence type="ECO:0000256" key="1">
    <source>
        <dbReference type="SAM" id="MobiDB-lite"/>
    </source>
</evidence>
<dbReference type="SUPFAM" id="SSF89796">
    <property type="entry name" value="CoA-transferase family III (CaiB/BaiF)"/>
    <property type="match status" value="1"/>
</dbReference>
<proteinExistence type="predicted"/>
<accession>A0ABQ2HJI2</accession>
<dbReference type="Gene3D" id="3.40.50.10540">
    <property type="entry name" value="Crotonobetainyl-coa:carnitine coa-transferase, domain 1"/>
    <property type="match status" value="1"/>
</dbReference>
<reference evidence="3" key="1">
    <citation type="journal article" date="2019" name="Int. J. Syst. Evol. Microbiol.">
        <title>The Global Catalogue of Microorganisms (GCM) 10K type strain sequencing project: providing services to taxonomists for standard genome sequencing and annotation.</title>
        <authorList>
            <consortium name="The Broad Institute Genomics Platform"/>
            <consortium name="The Broad Institute Genome Sequencing Center for Infectious Disease"/>
            <person name="Wu L."/>
            <person name="Ma J."/>
        </authorList>
    </citation>
    <scope>NUCLEOTIDE SEQUENCE [LARGE SCALE GENOMIC DNA]</scope>
    <source>
        <strain evidence="3">JCM 1365</strain>
    </source>
</reference>
<dbReference type="InterPro" id="IPR003673">
    <property type="entry name" value="CoA-Trfase_fam_III"/>
</dbReference>
<evidence type="ECO:0000313" key="2">
    <source>
        <dbReference type="EMBL" id="GGM83704.1"/>
    </source>
</evidence>
<keyword evidence="3" id="KW-1185">Reference proteome</keyword>
<dbReference type="Gene3D" id="3.30.60.110">
    <property type="match status" value="1"/>
</dbReference>
<dbReference type="InterPro" id="IPR023606">
    <property type="entry name" value="CoA-Trfase_III_dom_1_sf"/>
</dbReference>
<evidence type="ECO:0008006" key="4">
    <source>
        <dbReference type="Google" id="ProtNLM"/>
    </source>
</evidence>
<dbReference type="PANTHER" id="PTHR48228:SF5">
    <property type="entry name" value="ALPHA-METHYLACYL-COA RACEMASE"/>
    <property type="match status" value="1"/>
</dbReference>
<gene>
    <name evidence="2" type="ORF">GCM10009721_05430</name>
</gene>
<comment type="caution">
    <text evidence="2">The sequence shown here is derived from an EMBL/GenBank/DDBJ whole genome shotgun (WGS) entry which is preliminary data.</text>
</comment>
<dbReference type="InterPro" id="IPR044855">
    <property type="entry name" value="CoA-Trfase_III_dom3_sf"/>
</dbReference>
<dbReference type="Proteomes" id="UP000623461">
    <property type="component" value="Unassembled WGS sequence"/>
</dbReference>
<dbReference type="InterPro" id="IPR050509">
    <property type="entry name" value="CoA-transferase_III"/>
</dbReference>
<sequence length="215" mass="23645">MVMALGVVAALLARERTGRGDLIDAAMVDGAALLTTFLHGLKASGTWRHPRGENLLDGGAPFYGTYACADGRYVAVGCVEAEFFAKMLEVMGLDAALAASQYDRDAWPHLRETIARRFQELSRDEWAERLEPTDACVTRVLELHEVTSHEHSRERKAFMDVDDVPQPSPAPRFHHGETSTPPPARRVSEIAQVLDSWSEVASSVGSASCRRSERP</sequence>
<dbReference type="Pfam" id="PF02515">
    <property type="entry name" value="CoA_transf_3"/>
    <property type="match status" value="1"/>
</dbReference>
<protein>
    <recommendedName>
        <fullName evidence="4">CoA transferase</fullName>
    </recommendedName>
</protein>